<proteinExistence type="predicted"/>
<feature type="region of interest" description="Disordered" evidence="1">
    <location>
        <begin position="42"/>
        <end position="64"/>
    </location>
</feature>
<name>A6IU80_RAT</name>
<dbReference type="AlphaFoldDB" id="A6IU80"/>
<dbReference type="EMBL" id="CH473968">
    <property type="protein sequence ID" value="EDL81136.1"/>
    <property type="molecule type" value="Genomic_DNA"/>
</dbReference>
<evidence type="ECO:0000313" key="3">
    <source>
        <dbReference type="Proteomes" id="UP000234681"/>
    </source>
</evidence>
<evidence type="ECO:0000313" key="2">
    <source>
        <dbReference type="EMBL" id="EDL81136.1"/>
    </source>
</evidence>
<feature type="compositionally biased region" description="Polar residues" evidence="1">
    <location>
        <begin position="52"/>
        <end position="64"/>
    </location>
</feature>
<gene>
    <name evidence="2" type="ORF">rCG_30567</name>
</gene>
<sequence>MKVPSQKGQKGELTAMNSLHSGLQNKDTYYLNQFYLRISNNDNSYKKHPSTGHRTAANSILMNS</sequence>
<evidence type="ECO:0000256" key="1">
    <source>
        <dbReference type="SAM" id="MobiDB-lite"/>
    </source>
</evidence>
<dbReference type="Proteomes" id="UP000234681">
    <property type="component" value="Chromosome 5"/>
</dbReference>
<accession>A6IU80</accession>
<protein>
    <submittedName>
        <fullName evidence="2">RCG30567</fullName>
    </submittedName>
</protein>
<organism evidence="2 3">
    <name type="scientific">Rattus norvegicus</name>
    <name type="common">Rat</name>
    <dbReference type="NCBI Taxonomy" id="10116"/>
    <lineage>
        <taxon>Eukaryota</taxon>
        <taxon>Metazoa</taxon>
        <taxon>Chordata</taxon>
        <taxon>Craniata</taxon>
        <taxon>Vertebrata</taxon>
        <taxon>Euteleostomi</taxon>
        <taxon>Mammalia</taxon>
        <taxon>Eutheria</taxon>
        <taxon>Euarchontoglires</taxon>
        <taxon>Glires</taxon>
        <taxon>Rodentia</taxon>
        <taxon>Myomorpha</taxon>
        <taxon>Muroidea</taxon>
        <taxon>Muridae</taxon>
        <taxon>Murinae</taxon>
        <taxon>Rattus</taxon>
    </lineage>
</organism>
<reference evidence="3" key="1">
    <citation type="submission" date="2005-09" db="EMBL/GenBank/DDBJ databases">
        <authorList>
            <person name="Mural R.J."/>
            <person name="Li P.W."/>
            <person name="Adams M.D."/>
            <person name="Amanatides P.G."/>
            <person name="Baden-Tillson H."/>
            <person name="Barnstead M."/>
            <person name="Chin S.H."/>
            <person name="Dew I."/>
            <person name="Evans C.A."/>
            <person name="Ferriera S."/>
            <person name="Flanigan M."/>
            <person name="Fosler C."/>
            <person name="Glodek A."/>
            <person name="Gu Z."/>
            <person name="Holt R.A."/>
            <person name="Jennings D."/>
            <person name="Kraft C.L."/>
            <person name="Lu F."/>
            <person name="Nguyen T."/>
            <person name="Nusskern D.R."/>
            <person name="Pfannkoch C.M."/>
            <person name="Sitter C."/>
            <person name="Sutton G.G."/>
            <person name="Venter J.C."/>
            <person name="Wang Z."/>
            <person name="Woodage T."/>
            <person name="Zheng X.H."/>
            <person name="Zhong F."/>
        </authorList>
    </citation>
    <scope>NUCLEOTIDE SEQUENCE [LARGE SCALE GENOMIC DNA]</scope>
    <source>
        <strain>BN</strain>
        <strain evidence="3">Sprague-Dawley</strain>
    </source>
</reference>